<evidence type="ECO:0000313" key="10">
    <source>
        <dbReference type="Proteomes" id="UP001329915"/>
    </source>
</evidence>
<name>A0AAU0URN2_9FIRM</name>
<dbReference type="AlphaFoldDB" id="A0AAU0URN2"/>
<evidence type="ECO:0000259" key="8">
    <source>
        <dbReference type="Pfam" id="PF01895"/>
    </source>
</evidence>
<evidence type="ECO:0000256" key="7">
    <source>
        <dbReference type="PIRNR" id="PIRNR003107"/>
    </source>
</evidence>
<keyword evidence="5 7" id="KW-0963">Cytoplasm</keyword>
<dbReference type="PANTHER" id="PTHR42930:SF3">
    <property type="entry name" value="PHOSPHATE-SPECIFIC TRANSPORT SYSTEM ACCESSORY PROTEIN PHOU"/>
    <property type="match status" value="1"/>
</dbReference>
<keyword evidence="4 7" id="KW-0813">Transport</keyword>
<dbReference type="RefSeq" id="WP_366922262.1">
    <property type="nucleotide sequence ID" value="NZ_CP121694.1"/>
</dbReference>
<reference evidence="9 10" key="1">
    <citation type="submission" date="2023-04" db="EMBL/GenBank/DDBJ databases">
        <authorList>
            <person name="Hsu D."/>
        </authorList>
    </citation>
    <scope>NUCLEOTIDE SEQUENCE [LARGE SCALE GENOMIC DNA]</scope>
    <source>
        <strain evidence="9 10">MK1</strain>
    </source>
</reference>
<evidence type="ECO:0000256" key="6">
    <source>
        <dbReference type="ARBA" id="ARBA00022592"/>
    </source>
</evidence>
<evidence type="ECO:0000313" key="9">
    <source>
        <dbReference type="EMBL" id="WRO22866.1"/>
    </source>
</evidence>
<dbReference type="PANTHER" id="PTHR42930">
    <property type="entry name" value="PHOSPHATE-SPECIFIC TRANSPORT SYSTEM ACCESSORY PROTEIN PHOU"/>
    <property type="match status" value="1"/>
</dbReference>
<sequence>MISRPLNAYERAIKSLEAEILNMGEDVNEILMLSMEGLINQDEDMCNRVIEMDDPIDDMDYDIEQKALEIISLQQPIEKDLRTLASAMRIIKELERIADYAVNIAQVSLRLRKKGQYFKPLVDIPRMADLALAMVNKSLKAYTQRDVRSARELDDDDTQVDKLFEYLYDELIDFMKNDCSLVDQASYLSLVARYLERVGDHAVNIAEMTIYMVTGERRPFDRVNE</sequence>
<gene>
    <name evidence="9" type="primary">phoU</name>
    <name evidence="9" type="ORF">MFMK1_002709</name>
</gene>
<dbReference type="GO" id="GO:0006817">
    <property type="term" value="P:phosphate ion transport"/>
    <property type="evidence" value="ECO:0007669"/>
    <property type="project" value="UniProtKB-KW"/>
</dbReference>
<keyword evidence="6 7" id="KW-0592">Phosphate transport</keyword>
<dbReference type="Pfam" id="PF01895">
    <property type="entry name" value="PhoU"/>
    <property type="match status" value="2"/>
</dbReference>
<dbReference type="InterPro" id="IPR026022">
    <property type="entry name" value="PhoU_dom"/>
</dbReference>
<dbReference type="GO" id="GO:0045936">
    <property type="term" value="P:negative regulation of phosphate metabolic process"/>
    <property type="evidence" value="ECO:0007669"/>
    <property type="project" value="InterPro"/>
</dbReference>
<dbReference type="SUPFAM" id="SSF109755">
    <property type="entry name" value="PhoU-like"/>
    <property type="match status" value="1"/>
</dbReference>
<comment type="subcellular location">
    <subcellularLocation>
        <location evidence="1 7">Cytoplasm</location>
    </subcellularLocation>
</comment>
<dbReference type="Proteomes" id="UP001329915">
    <property type="component" value="Chromosome"/>
</dbReference>
<protein>
    <recommendedName>
        <fullName evidence="7">Phosphate-specific transport system accessory protein PhoU</fullName>
    </recommendedName>
</protein>
<comment type="function">
    <text evidence="7">Plays a role in the regulation of phosphate uptake.</text>
</comment>
<evidence type="ECO:0000256" key="2">
    <source>
        <dbReference type="ARBA" id="ARBA00008107"/>
    </source>
</evidence>
<dbReference type="GO" id="GO:0030643">
    <property type="term" value="P:intracellular phosphate ion homeostasis"/>
    <property type="evidence" value="ECO:0007669"/>
    <property type="project" value="InterPro"/>
</dbReference>
<evidence type="ECO:0000256" key="3">
    <source>
        <dbReference type="ARBA" id="ARBA00011738"/>
    </source>
</evidence>
<dbReference type="NCBIfam" id="TIGR02135">
    <property type="entry name" value="phoU_full"/>
    <property type="match status" value="1"/>
</dbReference>
<dbReference type="Gene3D" id="1.20.58.220">
    <property type="entry name" value="Phosphate transport system protein phou homolog 2, domain 2"/>
    <property type="match status" value="1"/>
</dbReference>
<feature type="domain" description="PhoU" evidence="8">
    <location>
        <begin position="20"/>
        <end position="106"/>
    </location>
</feature>
<organism evidence="9 10">
    <name type="scientific">Metallumcola ferriviriculae</name>
    <dbReference type="NCBI Taxonomy" id="3039180"/>
    <lineage>
        <taxon>Bacteria</taxon>
        <taxon>Bacillati</taxon>
        <taxon>Bacillota</taxon>
        <taxon>Clostridia</taxon>
        <taxon>Neomoorellales</taxon>
        <taxon>Desulfitibacteraceae</taxon>
        <taxon>Metallumcola</taxon>
    </lineage>
</organism>
<dbReference type="EMBL" id="CP121694">
    <property type="protein sequence ID" value="WRO22866.1"/>
    <property type="molecule type" value="Genomic_DNA"/>
</dbReference>
<keyword evidence="10" id="KW-1185">Reference proteome</keyword>
<dbReference type="InterPro" id="IPR038078">
    <property type="entry name" value="PhoU-like_sf"/>
</dbReference>
<accession>A0AAU0URN2</accession>
<dbReference type="KEGG" id="dbc:MFMK1_002709"/>
<comment type="subunit">
    <text evidence="3 7">Homodimer.</text>
</comment>
<proteinExistence type="inferred from homology"/>
<dbReference type="InterPro" id="IPR028366">
    <property type="entry name" value="PhoU"/>
</dbReference>
<evidence type="ECO:0000256" key="1">
    <source>
        <dbReference type="ARBA" id="ARBA00004496"/>
    </source>
</evidence>
<dbReference type="PIRSF" id="PIRSF003107">
    <property type="entry name" value="PhoU"/>
    <property type="match status" value="1"/>
</dbReference>
<feature type="domain" description="PhoU" evidence="8">
    <location>
        <begin position="124"/>
        <end position="208"/>
    </location>
</feature>
<comment type="similarity">
    <text evidence="2 7">Belongs to the PhoU family.</text>
</comment>
<evidence type="ECO:0000256" key="4">
    <source>
        <dbReference type="ARBA" id="ARBA00022448"/>
    </source>
</evidence>
<evidence type="ECO:0000256" key="5">
    <source>
        <dbReference type="ARBA" id="ARBA00022490"/>
    </source>
</evidence>
<dbReference type="GO" id="GO:0005737">
    <property type="term" value="C:cytoplasm"/>
    <property type="evidence" value="ECO:0007669"/>
    <property type="project" value="UniProtKB-SubCell"/>
</dbReference>
<dbReference type="FunFam" id="1.20.58.220:FF:000004">
    <property type="entry name" value="Phosphate-specific transport system accessory protein PhoU"/>
    <property type="match status" value="1"/>
</dbReference>